<organism evidence="1 2">
    <name type="scientific">Ophiocordyceps unilateralis</name>
    <name type="common">Zombie-ant fungus</name>
    <name type="synonym">Torrubia unilateralis</name>
    <dbReference type="NCBI Taxonomy" id="268505"/>
    <lineage>
        <taxon>Eukaryota</taxon>
        <taxon>Fungi</taxon>
        <taxon>Dikarya</taxon>
        <taxon>Ascomycota</taxon>
        <taxon>Pezizomycotina</taxon>
        <taxon>Sordariomycetes</taxon>
        <taxon>Hypocreomycetidae</taxon>
        <taxon>Hypocreales</taxon>
        <taxon>Ophiocordycipitaceae</taxon>
        <taxon>Ophiocordyceps</taxon>
    </lineage>
</organism>
<gene>
    <name evidence="1" type="ORF">XA68_14410</name>
</gene>
<evidence type="ECO:0000313" key="1">
    <source>
        <dbReference type="EMBL" id="PFH57921.1"/>
    </source>
</evidence>
<dbReference type="Proteomes" id="UP000037136">
    <property type="component" value="Unassembled WGS sequence"/>
</dbReference>
<sequence length="74" mass="8111">MSRVFPAVIGSPPVGPGKPRHLRLPPLLSSPLFPLPLPPFCFTARFASFVFFSSLTSRPHSINNCSFSASYHQP</sequence>
<dbReference type="EMBL" id="LAZP02000350">
    <property type="protein sequence ID" value="PFH57921.1"/>
    <property type="molecule type" value="Genomic_DNA"/>
</dbReference>
<evidence type="ECO:0000313" key="2">
    <source>
        <dbReference type="Proteomes" id="UP000037136"/>
    </source>
</evidence>
<keyword evidence="2" id="KW-1185">Reference proteome</keyword>
<protein>
    <submittedName>
        <fullName evidence="1">Uncharacterized protein</fullName>
    </submittedName>
</protein>
<accession>A0A2A9PA90</accession>
<dbReference type="AlphaFoldDB" id="A0A2A9PA90"/>
<proteinExistence type="predicted"/>
<reference evidence="1 2" key="2">
    <citation type="journal article" date="2017" name="Sci. Rep.">
        <title>Ant-infecting Ophiocordyceps genomes reveal a high diversity of potential behavioral manipulation genes and a possible major role for enterotoxins.</title>
        <authorList>
            <person name="de Bekker C."/>
            <person name="Ohm R.A."/>
            <person name="Evans H.C."/>
            <person name="Brachmann A."/>
            <person name="Hughes D.P."/>
        </authorList>
    </citation>
    <scope>NUCLEOTIDE SEQUENCE [LARGE SCALE GENOMIC DNA]</scope>
    <source>
        <strain evidence="1 2">SC16a</strain>
    </source>
</reference>
<name>A0A2A9PA90_OPHUN</name>
<reference evidence="1 2" key="1">
    <citation type="journal article" date="2015" name="BMC Genomics">
        <title>Gene expression during zombie ant biting behavior reflects the complexity underlying fungal parasitic behavioral manipulation.</title>
        <authorList>
            <person name="de Bekker C."/>
            <person name="Ohm R.A."/>
            <person name="Loreto R.G."/>
            <person name="Sebastian A."/>
            <person name="Albert I."/>
            <person name="Merrow M."/>
            <person name="Brachmann A."/>
            <person name="Hughes D.P."/>
        </authorList>
    </citation>
    <scope>NUCLEOTIDE SEQUENCE [LARGE SCALE GENOMIC DNA]</scope>
    <source>
        <strain evidence="1 2">SC16a</strain>
    </source>
</reference>
<comment type="caution">
    <text evidence="1">The sequence shown here is derived from an EMBL/GenBank/DDBJ whole genome shotgun (WGS) entry which is preliminary data.</text>
</comment>